<comment type="caution">
    <text evidence="1">The sequence shown here is derived from an EMBL/GenBank/DDBJ whole genome shotgun (WGS) entry which is preliminary data.</text>
</comment>
<organism evidence="1">
    <name type="scientific">bioreactor metagenome</name>
    <dbReference type="NCBI Taxonomy" id="1076179"/>
    <lineage>
        <taxon>unclassified sequences</taxon>
        <taxon>metagenomes</taxon>
        <taxon>ecological metagenomes</taxon>
    </lineage>
</organism>
<dbReference type="AlphaFoldDB" id="A0A645GS83"/>
<evidence type="ECO:0000313" key="1">
    <source>
        <dbReference type="EMBL" id="MPN29767.1"/>
    </source>
</evidence>
<reference evidence="1" key="1">
    <citation type="submission" date="2019-08" db="EMBL/GenBank/DDBJ databases">
        <authorList>
            <person name="Kucharzyk K."/>
            <person name="Murdoch R.W."/>
            <person name="Higgins S."/>
            <person name="Loffler F."/>
        </authorList>
    </citation>
    <scope>NUCLEOTIDE SEQUENCE</scope>
</reference>
<accession>A0A645GS83</accession>
<sequence length="34" mass="3870">MKWRIRGTFIDAKNIQPLLYQLVLPVGDGLINAD</sequence>
<proteinExistence type="predicted"/>
<gene>
    <name evidence="1" type="ORF">SDC9_177220</name>
</gene>
<protein>
    <submittedName>
        <fullName evidence="1">Uncharacterized protein</fullName>
    </submittedName>
</protein>
<name>A0A645GS83_9ZZZZ</name>
<dbReference type="EMBL" id="VSSQ01080616">
    <property type="protein sequence ID" value="MPN29767.1"/>
    <property type="molecule type" value="Genomic_DNA"/>
</dbReference>